<accession>A0A284R3G0</accession>
<protein>
    <submittedName>
        <fullName evidence="1">Uncharacterized protein</fullName>
    </submittedName>
</protein>
<evidence type="ECO:0000313" key="1">
    <source>
        <dbReference type="EMBL" id="SJL03236.1"/>
    </source>
</evidence>
<name>A0A284R3G0_ARMOS</name>
<dbReference type="Proteomes" id="UP000219338">
    <property type="component" value="Unassembled WGS sequence"/>
</dbReference>
<evidence type="ECO:0000313" key="2">
    <source>
        <dbReference type="Proteomes" id="UP000219338"/>
    </source>
</evidence>
<sequence length="91" mass="10409">MTEFGQLDFTPTLADISEFVLSVIVAPIELSSVRFLSRFSHIRFYGNLRIMRFNVENALVCENVLLRAFIGCLLGVSVLRSPFVGISRRWR</sequence>
<dbReference type="AlphaFoldDB" id="A0A284R3G0"/>
<keyword evidence="2" id="KW-1185">Reference proteome</keyword>
<reference evidence="2" key="1">
    <citation type="journal article" date="2017" name="Nat. Ecol. Evol.">
        <title>Genome expansion and lineage-specific genetic innovations in the forest pathogenic fungi Armillaria.</title>
        <authorList>
            <person name="Sipos G."/>
            <person name="Prasanna A.N."/>
            <person name="Walter M.C."/>
            <person name="O'Connor E."/>
            <person name="Balint B."/>
            <person name="Krizsan K."/>
            <person name="Kiss B."/>
            <person name="Hess J."/>
            <person name="Varga T."/>
            <person name="Slot J."/>
            <person name="Riley R."/>
            <person name="Boka B."/>
            <person name="Rigling D."/>
            <person name="Barry K."/>
            <person name="Lee J."/>
            <person name="Mihaltcheva S."/>
            <person name="LaButti K."/>
            <person name="Lipzen A."/>
            <person name="Waldron R."/>
            <person name="Moloney N.M."/>
            <person name="Sperisen C."/>
            <person name="Kredics L."/>
            <person name="Vagvoelgyi C."/>
            <person name="Patrignani A."/>
            <person name="Fitzpatrick D."/>
            <person name="Nagy I."/>
            <person name="Doyle S."/>
            <person name="Anderson J.B."/>
            <person name="Grigoriev I.V."/>
            <person name="Gueldener U."/>
            <person name="Muensterkoetter M."/>
            <person name="Nagy L.G."/>
        </authorList>
    </citation>
    <scope>NUCLEOTIDE SEQUENCE [LARGE SCALE GENOMIC DNA]</scope>
    <source>
        <strain evidence="2">C18/9</strain>
    </source>
</reference>
<organism evidence="1 2">
    <name type="scientific">Armillaria ostoyae</name>
    <name type="common">Armillaria root rot fungus</name>
    <dbReference type="NCBI Taxonomy" id="47428"/>
    <lineage>
        <taxon>Eukaryota</taxon>
        <taxon>Fungi</taxon>
        <taxon>Dikarya</taxon>
        <taxon>Basidiomycota</taxon>
        <taxon>Agaricomycotina</taxon>
        <taxon>Agaricomycetes</taxon>
        <taxon>Agaricomycetidae</taxon>
        <taxon>Agaricales</taxon>
        <taxon>Marasmiineae</taxon>
        <taxon>Physalacriaceae</taxon>
        <taxon>Armillaria</taxon>
    </lineage>
</organism>
<gene>
    <name evidence="1" type="ORF">ARMOST_06587</name>
</gene>
<dbReference type="EMBL" id="FUEG01000004">
    <property type="protein sequence ID" value="SJL03236.1"/>
    <property type="molecule type" value="Genomic_DNA"/>
</dbReference>
<proteinExistence type="predicted"/>